<comment type="similarity">
    <text evidence="1">Belongs to the short-chain dehydrogenases/reductases (SDR) family.</text>
</comment>
<dbReference type="InParanoid" id="A0A084QS70"/>
<dbReference type="Proteomes" id="UP000028524">
    <property type="component" value="Unassembled WGS sequence"/>
</dbReference>
<keyword evidence="2" id="KW-0521">NADP</keyword>
<dbReference type="GO" id="GO:0016491">
    <property type="term" value="F:oxidoreductase activity"/>
    <property type="evidence" value="ECO:0007669"/>
    <property type="project" value="UniProtKB-KW"/>
</dbReference>
<organism evidence="4 5">
    <name type="scientific">Stachybotrys chlorohalonatus (strain IBT 40285)</name>
    <dbReference type="NCBI Taxonomy" id="1283841"/>
    <lineage>
        <taxon>Eukaryota</taxon>
        <taxon>Fungi</taxon>
        <taxon>Dikarya</taxon>
        <taxon>Ascomycota</taxon>
        <taxon>Pezizomycotina</taxon>
        <taxon>Sordariomycetes</taxon>
        <taxon>Hypocreomycetidae</taxon>
        <taxon>Hypocreales</taxon>
        <taxon>Stachybotryaceae</taxon>
        <taxon>Stachybotrys</taxon>
    </lineage>
</organism>
<evidence type="ECO:0000256" key="2">
    <source>
        <dbReference type="ARBA" id="ARBA00022857"/>
    </source>
</evidence>
<reference evidence="4 5" key="1">
    <citation type="journal article" date="2014" name="BMC Genomics">
        <title>Comparative genome sequencing reveals chemotype-specific gene clusters in the toxigenic black mold Stachybotrys.</title>
        <authorList>
            <person name="Semeiks J."/>
            <person name="Borek D."/>
            <person name="Otwinowski Z."/>
            <person name="Grishin N.V."/>
        </authorList>
    </citation>
    <scope>NUCLEOTIDE SEQUENCE [LARGE SCALE GENOMIC DNA]</scope>
    <source>
        <strain evidence="4 5">IBT 40285</strain>
    </source>
</reference>
<gene>
    <name evidence="4" type="ORF">S40285_08441</name>
</gene>
<evidence type="ECO:0000313" key="5">
    <source>
        <dbReference type="Proteomes" id="UP000028524"/>
    </source>
</evidence>
<evidence type="ECO:0000256" key="1">
    <source>
        <dbReference type="ARBA" id="ARBA00006484"/>
    </source>
</evidence>
<keyword evidence="3" id="KW-0560">Oxidoreductase</keyword>
<dbReference type="InterPro" id="IPR002347">
    <property type="entry name" value="SDR_fam"/>
</dbReference>
<dbReference type="HOGENOM" id="CLU_010194_44_4_1"/>
<accession>A0A084QS70</accession>
<dbReference type="PANTHER" id="PTHR24320">
    <property type="entry name" value="RETINOL DEHYDROGENASE"/>
    <property type="match status" value="1"/>
</dbReference>
<dbReference type="AlphaFoldDB" id="A0A084QS70"/>
<dbReference type="Pfam" id="PF00106">
    <property type="entry name" value="adh_short"/>
    <property type="match status" value="1"/>
</dbReference>
<dbReference type="EMBL" id="KL660369">
    <property type="protein sequence ID" value="KFA66805.1"/>
    <property type="molecule type" value="Genomic_DNA"/>
</dbReference>
<dbReference type="SUPFAM" id="SSF51735">
    <property type="entry name" value="NAD(P)-binding Rossmann-fold domains"/>
    <property type="match status" value="1"/>
</dbReference>
<proteinExistence type="inferred from homology"/>
<protein>
    <recommendedName>
        <fullName evidence="6">Ketoreductase (KR) domain-containing protein</fullName>
    </recommendedName>
</protein>
<evidence type="ECO:0000313" key="4">
    <source>
        <dbReference type="EMBL" id="KFA66805.1"/>
    </source>
</evidence>
<sequence length="299" mass="33087">MEAIFRIRDKFIPEPLPPLHCFTGHTVVITGGTTGLGLAAATHFINLGAHVIITCRNRTRGESAKTAIENLIGAPSQGKIEVMELDMDSYRSCCKFVNSLKDRRMSDGTPKTVECVVLNAGCMNTQYVESPEGWEETIQVNSLSSSLLGLLLLPWLKTQISATVPRLVFVTSRDHVDVEIKDWVQWAEEEGILRHLSSKAAWPSANSVPDSPNYANSKLLLMYAVEEISKLALGNNQEPKVIVTSVCPGLVHTDIARNFTNQSWLMKILVQTFFAMFSKSADYGARFYVSAARASKEQH</sequence>
<dbReference type="OMA" id="AMYATSK"/>
<dbReference type="STRING" id="1283841.A0A084QS70"/>
<evidence type="ECO:0000256" key="3">
    <source>
        <dbReference type="ARBA" id="ARBA00023002"/>
    </source>
</evidence>
<dbReference type="InterPro" id="IPR036291">
    <property type="entry name" value="NAD(P)-bd_dom_sf"/>
</dbReference>
<dbReference type="Gene3D" id="3.40.50.720">
    <property type="entry name" value="NAD(P)-binding Rossmann-like Domain"/>
    <property type="match status" value="1"/>
</dbReference>
<dbReference type="PANTHER" id="PTHR24320:SF252">
    <property type="entry name" value="DEHYDROGENASE_REDUCTASE FAMILY PROTEIN, PUTATIVE (AFU_ORTHOLOGUE AFUA_3G08550)-RELATED"/>
    <property type="match status" value="1"/>
</dbReference>
<keyword evidence="5" id="KW-1185">Reference proteome</keyword>
<dbReference type="PRINTS" id="PR00081">
    <property type="entry name" value="GDHRDH"/>
</dbReference>
<feature type="non-terminal residue" evidence="4">
    <location>
        <position position="299"/>
    </location>
</feature>
<dbReference type="OrthoDB" id="542013at2759"/>
<name>A0A084QS70_STAC4</name>
<evidence type="ECO:0008006" key="6">
    <source>
        <dbReference type="Google" id="ProtNLM"/>
    </source>
</evidence>